<feature type="transmembrane region" description="Helical" evidence="7">
    <location>
        <begin position="12"/>
        <end position="38"/>
    </location>
</feature>
<evidence type="ECO:0000256" key="7">
    <source>
        <dbReference type="SAM" id="Phobius"/>
    </source>
</evidence>
<dbReference type="InterPro" id="IPR017475">
    <property type="entry name" value="EPS_sugar_tfrase"/>
</dbReference>
<evidence type="ECO:0000256" key="2">
    <source>
        <dbReference type="ARBA" id="ARBA00006464"/>
    </source>
</evidence>
<reference evidence="9" key="1">
    <citation type="submission" date="2023-01" db="EMBL/GenBank/DDBJ databases">
        <title>Psychroserpens sp. MSW6 and Marinomonas sp. RSW2, isolated from seawater.</title>
        <authorList>
            <person name="Kristyanto S."/>
            <person name="Jung J."/>
            <person name="Kim J.M."/>
            <person name="Jeon C.O."/>
        </authorList>
    </citation>
    <scope>NUCLEOTIDE SEQUENCE</scope>
    <source>
        <strain evidence="9">RSW2</strain>
    </source>
</reference>
<feature type="domain" description="Bacterial sugar transferase" evidence="8">
    <location>
        <begin position="280"/>
        <end position="463"/>
    </location>
</feature>
<evidence type="ECO:0000256" key="5">
    <source>
        <dbReference type="ARBA" id="ARBA00022989"/>
    </source>
</evidence>
<dbReference type="Proteomes" id="UP001139522">
    <property type="component" value="Unassembled WGS sequence"/>
</dbReference>
<organism evidence="9 10">
    <name type="scientific">Marinomonas maritima</name>
    <dbReference type="NCBI Taxonomy" id="2940935"/>
    <lineage>
        <taxon>Bacteria</taxon>
        <taxon>Pseudomonadati</taxon>
        <taxon>Pseudomonadota</taxon>
        <taxon>Gammaproteobacteria</taxon>
        <taxon>Oceanospirillales</taxon>
        <taxon>Oceanospirillaceae</taxon>
        <taxon>Marinomonas</taxon>
    </lineage>
</organism>
<dbReference type="RefSeq" id="WP_275565162.1">
    <property type="nucleotide sequence ID" value="NZ_JAMZEG020000003.1"/>
</dbReference>
<evidence type="ECO:0000256" key="6">
    <source>
        <dbReference type="ARBA" id="ARBA00023136"/>
    </source>
</evidence>
<dbReference type="SUPFAM" id="SSF51735">
    <property type="entry name" value="NAD(P)-binding Rossmann-fold domains"/>
    <property type="match status" value="1"/>
</dbReference>
<evidence type="ECO:0000313" key="10">
    <source>
        <dbReference type="Proteomes" id="UP001139522"/>
    </source>
</evidence>
<evidence type="ECO:0000313" key="9">
    <source>
        <dbReference type="EMBL" id="MDE8604183.1"/>
    </source>
</evidence>
<dbReference type="Gene3D" id="3.40.50.720">
    <property type="entry name" value="NAD(P)-binding Rossmann-like Domain"/>
    <property type="match status" value="1"/>
</dbReference>
<keyword evidence="6 7" id="KW-0472">Membrane</keyword>
<comment type="caution">
    <text evidence="9">The sequence shown here is derived from an EMBL/GenBank/DDBJ whole genome shotgun (WGS) entry which is preliminary data.</text>
</comment>
<keyword evidence="3 9" id="KW-0808">Transferase</keyword>
<keyword evidence="10" id="KW-1185">Reference proteome</keyword>
<feature type="transmembrane region" description="Helical" evidence="7">
    <location>
        <begin position="112"/>
        <end position="130"/>
    </location>
</feature>
<accession>A0ABT5WH89</accession>
<evidence type="ECO:0000256" key="1">
    <source>
        <dbReference type="ARBA" id="ARBA00004141"/>
    </source>
</evidence>
<keyword evidence="5 7" id="KW-1133">Transmembrane helix</keyword>
<dbReference type="EC" id="2.7.8.31" evidence="9"/>
<gene>
    <name evidence="9" type="ORF">M3I01_014985</name>
</gene>
<comment type="similarity">
    <text evidence="2">Belongs to the bacterial sugar transferase family.</text>
</comment>
<evidence type="ECO:0000256" key="4">
    <source>
        <dbReference type="ARBA" id="ARBA00022692"/>
    </source>
</evidence>
<name>A0ABT5WH89_9GAMM</name>
<dbReference type="Pfam" id="PF02397">
    <property type="entry name" value="Bac_transf"/>
    <property type="match status" value="1"/>
</dbReference>
<dbReference type="NCBIfam" id="TIGR03025">
    <property type="entry name" value="EPS_sugtrans"/>
    <property type="match status" value="1"/>
</dbReference>
<feature type="transmembrane region" description="Helical" evidence="7">
    <location>
        <begin position="83"/>
        <end position="100"/>
    </location>
</feature>
<dbReference type="InterPro" id="IPR017473">
    <property type="entry name" value="Undecaprenyl-P_gluc_Ptfrase"/>
</dbReference>
<comment type="subcellular location">
    <subcellularLocation>
        <location evidence="1">Membrane</location>
        <topology evidence="1">Multi-pass membrane protein</topology>
    </subcellularLocation>
</comment>
<keyword evidence="4 7" id="KW-0812">Transmembrane</keyword>
<dbReference type="PANTHER" id="PTHR30576">
    <property type="entry name" value="COLANIC BIOSYNTHESIS UDP-GLUCOSE LIPID CARRIER TRANSFERASE"/>
    <property type="match status" value="1"/>
</dbReference>
<dbReference type="GO" id="GO:0089702">
    <property type="term" value="F:undecaprenyl-phosphate glucose phosphotransferase activity"/>
    <property type="evidence" value="ECO:0007669"/>
    <property type="project" value="UniProtKB-EC"/>
</dbReference>
<dbReference type="NCBIfam" id="TIGR03023">
    <property type="entry name" value="WcaJ_sugtrans"/>
    <property type="match status" value="1"/>
</dbReference>
<proteinExistence type="inferred from homology"/>
<evidence type="ECO:0000256" key="3">
    <source>
        <dbReference type="ARBA" id="ARBA00022679"/>
    </source>
</evidence>
<feature type="transmembrane region" description="Helical" evidence="7">
    <location>
        <begin position="286"/>
        <end position="306"/>
    </location>
</feature>
<dbReference type="EMBL" id="JAMZEG020000003">
    <property type="protein sequence ID" value="MDE8604183.1"/>
    <property type="molecule type" value="Genomic_DNA"/>
</dbReference>
<dbReference type="Pfam" id="PF13727">
    <property type="entry name" value="CoA_binding_3"/>
    <property type="match status" value="1"/>
</dbReference>
<dbReference type="InterPro" id="IPR003362">
    <property type="entry name" value="Bact_transf"/>
</dbReference>
<evidence type="ECO:0000259" key="8">
    <source>
        <dbReference type="Pfam" id="PF02397"/>
    </source>
</evidence>
<sequence>MKQGLALKEHSTLLNIILRSIDTLALLLSGLFCFWLRFSDLNLDITYKNVLLLEILLGATCLSFTGAYRAWRGSSFSSEVQCVIKAILGSFLLLIMSGFITQSSDNYSRVWVVSWLLTSTFFILGYRFTLRQSLGILRSKGYNIRRVLIIGNEELGQSVANKLIQNPEMGLAVTGFISDNKSSSKSSLIESIPTLGNLEDIDRLVNEMHIDQVWIALPMNEVKKMEKVQSALRNSSIIIRMVPDIFGFQLLNHSITEVAGLPIINLSTSHMIESKYRLLKSLEDKILAFIIIICISPILLGLAIAIKLTSKGPILFKQYRTGVNGRDFKVYKFRSMIVHYESDGEITQATKDDIRITSIGQFMRKTSLDELPQFFNVLQGRMSIVGPRPHALAHNEHYKILVESYMQRHMVKPGITGWAQVNGFRGETDTLDKMEKRIEYDLFYIENWSVWFDLEIIFMTLYKGFIHKNAL</sequence>
<dbReference type="PANTHER" id="PTHR30576:SF21">
    <property type="entry name" value="UDP-GLUCOSE:UNDECAPRENYL-PHOSPHATE GLUCOSE-1-PHOSPHATE TRANSFERASE"/>
    <property type="match status" value="1"/>
</dbReference>
<feature type="transmembrane region" description="Helical" evidence="7">
    <location>
        <begin position="50"/>
        <end position="71"/>
    </location>
</feature>
<dbReference type="InterPro" id="IPR036291">
    <property type="entry name" value="NAD(P)-bd_dom_sf"/>
</dbReference>
<protein>
    <submittedName>
        <fullName evidence="9">Undecaprenyl-phosphate glucose phosphotransferase</fullName>
        <ecNumber evidence="9">2.7.8.31</ecNumber>
    </submittedName>
</protein>